<dbReference type="EMBL" id="JACLAX010000031">
    <property type="protein sequence ID" value="MBC2670822.1"/>
    <property type="molecule type" value="Genomic_DNA"/>
</dbReference>
<gene>
    <name evidence="2" type="ORF">H7F53_16840</name>
</gene>
<feature type="domain" description="Serine aminopeptidase S33" evidence="1">
    <location>
        <begin position="37"/>
        <end position="294"/>
    </location>
</feature>
<protein>
    <submittedName>
        <fullName evidence="2">Alpha/beta hydrolase</fullName>
    </submittedName>
</protein>
<evidence type="ECO:0000259" key="1">
    <source>
        <dbReference type="Pfam" id="PF12146"/>
    </source>
</evidence>
<reference evidence="2 3" key="1">
    <citation type="submission" date="2020-08" db="EMBL/GenBank/DDBJ databases">
        <title>The genome sequence of type strain Novosphingobium piscinae KCTC 42194.</title>
        <authorList>
            <person name="Liu Y."/>
        </authorList>
    </citation>
    <scope>NUCLEOTIDE SEQUENCE [LARGE SCALE GENOMIC DNA]</scope>
    <source>
        <strain evidence="2 3">KCTC 42194</strain>
    </source>
</reference>
<dbReference type="InterPro" id="IPR051044">
    <property type="entry name" value="MAG_DAG_Lipase"/>
</dbReference>
<dbReference type="SUPFAM" id="SSF53474">
    <property type="entry name" value="alpha/beta-Hydrolases"/>
    <property type="match status" value="1"/>
</dbReference>
<sequence>MDRPFDRRAMPAHCVEAMWAAADGWRIRRVDWPVPAQPRGALLFAPGRGDCLEKYLETLEGWWRQGWAVTALDWRGQALSGRLGRDATSGHVDDFAVWIDDLAGFWADWAATRPQPQVLVAHSMGGHLALRALAEGRVAPTALVLSAPMLGFLPDWLPRWLLPLAAGVMCLIGDPRRPAWDSNEKPQAGRLDRAQLLTHDAERYADEQAWRAQRPALEMGPATWGWLRAAIASTRRIDRRAVLARVTTPVFIAATRADGLVSPAAIRRAAAWLPQAELLLFGPEARHELLREADPVRDRVLGAIDDFLDRAAPARN</sequence>
<dbReference type="Gene3D" id="3.40.50.1820">
    <property type="entry name" value="alpha/beta hydrolase"/>
    <property type="match status" value="1"/>
</dbReference>
<name>A0A7X1G2Q8_9SPHN</name>
<dbReference type="GO" id="GO:0016787">
    <property type="term" value="F:hydrolase activity"/>
    <property type="evidence" value="ECO:0007669"/>
    <property type="project" value="UniProtKB-KW"/>
</dbReference>
<dbReference type="Pfam" id="PF12146">
    <property type="entry name" value="Hydrolase_4"/>
    <property type="match status" value="1"/>
</dbReference>
<dbReference type="AlphaFoldDB" id="A0A7X1G2Q8"/>
<keyword evidence="3" id="KW-1185">Reference proteome</keyword>
<dbReference type="Proteomes" id="UP000551327">
    <property type="component" value="Unassembled WGS sequence"/>
</dbReference>
<organism evidence="2 3">
    <name type="scientific">Novosphingobium piscinae</name>
    <dbReference type="NCBI Taxonomy" id="1507448"/>
    <lineage>
        <taxon>Bacteria</taxon>
        <taxon>Pseudomonadati</taxon>
        <taxon>Pseudomonadota</taxon>
        <taxon>Alphaproteobacteria</taxon>
        <taxon>Sphingomonadales</taxon>
        <taxon>Sphingomonadaceae</taxon>
        <taxon>Novosphingobium</taxon>
    </lineage>
</organism>
<comment type="caution">
    <text evidence="2">The sequence shown here is derived from an EMBL/GenBank/DDBJ whole genome shotgun (WGS) entry which is preliminary data.</text>
</comment>
<accession>A0A7X1G2Q8</accession>
<keyword evidence="2" id="KW-0378">Hydrolase</keyword>
<proteinExistence type="predicted"/>
<evidence type="ECO:0000313" key="3">
    <source>
        <dbReference type="Proteomes" id="UP000551327"/>
    </source>
</evidence>
<dbReference type="InterPro" id="IPR029058">
    <property type="entry name" value="AB_hydrolase_fold"/>
</dbReference>
<evidence type="ECO:0000313" key="2">
    <source>
        <dbReference type="EMBL" id="MBC2670822.1"/>
    </source>
</evidence>
<dbReference type="InterPro" id="IPR022742">
    <property type="entry name" value="Hydrolase_4"/>
</dbReference>
<dbReference type="PANTHER" id="PTHR11614">
    <property type="entry name" value="PHOSPHOLIPASE-RELATED"/>
    <property type="match status" value="1"/>
</dbReference>